<comment type="caution">
    <text evidence="1">The sequence shown here is derived from an EMBL/GenBank/DDBJ whole genome shotgun (WGS) entry which is preliminary data.</text>
</comment>
<protein>
    <submittedName>
        <fullName evidence="1">Uncharacterized protein</fullName>
    </submittedName>
</protein>
<evidence type="ECO:0000313" key="2">
    <source>
        <dbReference type="Proteomes" id="UP001057402"/>
    </source>
</evidence>
<evidence type="ECO:0000313" key="1">
    <source>
        <dbReference type="EMBL" id="KAI4341377.1"/>
    </source>
</evidence>
<organism evidence="1 2">
    <name type="scientific">Melastoma candidum</name>
    <dbReference type="NCBI Taxonomy" id="119954"/>
    <lineage>
        <taxon>Eukaryota</taxon>
        <taxon>Viridiplantae</taxon>
        <taxon>Streptophyta</taxon>
        <taxon>Embryophyta</taxon>
        <taxon>Tracheophyta</taxon>
        <taxon>Spermatophyta</taxon>
        <taxon>Magnoliopsida</taxon>
        <taxon>eudicotyledons</taxon>
        <taxon>Gunneridae</taxon>
        <taxon>Pentapetalae</taxon>
        <taxon>rosids</taxon>
        <taxon>malvids</taxon>
        <taxon>Myrtales</taxon>
        <taxon>Melastomataceae</taxon>
        <taxon>Melastomatoideae</taxon>
        <taxon>Melastomateae</taxon>
        <taxon>Melastoma</taxon>
    </lineage>
</organism>
<accession>A0ACB9NYJ0</accession>
<dbReference type="EMBL" id="CM042886">
    <property type="protein sequence ID" value="KAI4341377.1"/>
    <property type="molecule type" value="Genomic_DNA"/>
</dbReference>
<proteinExistence type="predicted"/>
<reference evidence="2" key="1">
    <citation type="journal article" date="2023" name="Front. Plant Sci.">
        <title>Chromosomal-level genome assembly of Melastoma candidum provides insights into trichome evolution.</title>
        <authorList>
            <person name="Zhong Y."/>
            <person name="Wu W."/>
            <person name="Sun C."/>
            <person name="Zou P."/>
            <person name="Liu Y."/>
            <person name="Dai S."/>
            <person name="Zhou R."/>
        </authorList>
    </citation>
    <scope>NUCLEOTIDE SEQUENCE [LARGE SCALE GENOMIC DNA]</scope>
</reference>
<sequence>MKPQRPQEVTFSDFLFLREGETLVVPRAAGERGRRDALQLLMLETLKRGSTLPAFLTLVGDGVEAPMAMKLLRSLGNMCVLALQSTEDIAGAADFSLLEDIVGTAKLVDATDSIGLSLGMETYEVTTFKFRVTLDFKMG</sequence>
<dbReference type="Proteomes" id="UP001057402">
    <property type="component" value="Chromosome 7"/>
</dbReference>
<name>A0ACB9NYJ0_9MYRT</name>
<keyword evidence="2" id="KW-1185">Reference proteome</keyword>
<gene>
    <name evidence="1" type="ORF">MLD38_026107</name>
</gene>